<name>A0A8T2P870_9TELE</name>
<evidence type="ECO:0000313" key="2">
    <source>
        <dbReference type="EMBL" id="KAG9345812.1"/>
    </source>
</evidence>
<dbReference type="Proteomes" id="UP000824540">
    <property type="component" value="Unassembled WGS sequence"/>
</dbReference>
<reference evidence="2" key="1">
    <citation type="thesis" date="2021" institute="BYU ScholarsArchive" country="Provo, UT, USA">
        <title>Applications of and Algorithms for Genome Assembly and Genomic Analyses with an Emphasis on Marine Teleosts.</title>
        <authorList>
            <person name="Pickett B.D."/>
        </authorList>
    </citation>
    <scope>NUCLEOTIDE SEQUENCE</scope>
    <source>
        <strain evidence="2">HI-2016</strain>
    </source>
</reference>
<evidence type="ECO:0000313" key="3">
    <source>
        <dbReference type="Proteomes" id="UP000824540"/>
    </source>
</evidence>
<feature type="compositionally biased region" description="Low complexity" evidence="1">
    <location>
        <begin position="43"/>
        <end position="52"/>
    </location>
</feature>
<comment type="caution">
    <text evidence="2">The sequence shown here is derived from an EMBL/GenBank/DDBJ whole genome shotgun (WGS) entry which is preliminary data.</text>
</comment>
<feature type="region of interest" description="Disordered" evidence="1">
    <location>
        <begin position="39"/>
        <end position="70"/>
    </location>
</feature>
<protein>
    <submittedName>
        <fullName evidence="2">Uncharacterized protein</fullName>
    </submittedName>
</protein>
<sequence>MSAYSSHIYQQRENKHAPAVVYPGAVPGVRLLLYQLGLPPAPHSHSTPPTSSKCTLEDPDQETQLCGLRS</sequence>
<accession>A0A8T2P870</accession>
<proteinExistence type="predicted"/>
<evidence type="ECO:0000256" key="1">
    <source>
        <dbReference type="SAM" id="MobiDB-lite"/>
    </source>
</evidence>
<dbReference type="EMBL" id="JAFBMS010000017">
    <property type="protein sequence ID" value="KAG9345812.1"/>
    <property type="molecule type" value="Genomic_DNA"/>
</dbReference>
<keyword evidence="3" id="KW-1185">Reference proteome</keyword>
<dbReference type="AlphaFoldDB" id="A0A8T2P870"/>
<organism evidence="2 3">
    <name type="scientific">Albula glossodonta</name>
    <name type="common">roundjaw bonefish</name>
    <dbReference type="NCBI Taxonomy" id="121402"/>
    <lineage>
        <taxon>Eukaryota</taxon>
        <taxon>Metazoa</taxon>
        <taxon>Chordata</taxon>
        <taxon>Craniata</taxon>
        <taxon>Vertebrata</taxon>
        <taxon>Euteleostomi</taxon>
        <taxon>Actinopterygii</taxon>
        <taxon>Neopterygii</taxon>
        <taxon>Teleostei</taxon>
        <taxon>Albuliformes</taxon>
        <taxon>Albulidae</taxon>
        <taxon>Albula</taxon>
    </lineage>
</organism>
<gene>
    <name evidence="2" type="ORF">JZ751_008958</name>
</gene>